<dbReference type="InterPro" id="IPR018060">
    <property type="entry name" value="HTH_AraC"/>
</dbReference>
<evidence type="ECO:0000256" key="2">
    <source>
        <dbReference type="ARBA" id="ARBA00023125"/>
    </source>
</evidence>
<dbReference type="Pfam" id="PF12852">
    <property type="entry name" value="Cupin_6"/>
    <property type="match status" value="1"/>
</dbReference>
<dbReference type="Pfam" id="PF12833">
    <property type="entry name" value="HTH_18"/>
    <property type="match status" value="1"/>
</dbReference>
<evidence type="ECO:0000256" key="1">
    <source>
        <dbReference type="ARBA" id="ARBA00023015"/>
    </source>
</evidence>
<dbReference type="SUPFAM" id="SSF51182">
    <property type="entry name" value="RmlC-like cupins"/>
    <property type="match status" value="1"/>
</dbReference>
<gene>
    <name evidence="5" type="ORF">TH25_07345</name>
</gene>
<dbReference type="InterPro" id="IPR050204">
    <property type="entry name" value="AraC_XylS_family_regulators"/>
</dbReference>
<feature type="domain" description="HTH araC/xylS-type" evidence="4">
    <location>
        <begin position="197"/>
        <end position="298"/>
    </location>
</feature>
<name>A0A367XF61_9PROT</name>
<dbReference type="InterPro" id="IPR018062">
    <property type="entry name" value="HTH_AraC-typ_CS"/>
</dbReference>
<dbReference type="PROSITE" id="PS01124">
    <property type="entry name" value="HTH_ARAC_FAMILY_2"/>
    <property type="match status" value="1"/>
</dbReference>
<evidence type="ECO:0000259" key="4">
    <source>
        <dbReference type="PROSITE" id="PS01124"/>
    </source>
</evidence>
<evidence type="ECO:0000313" key="5">
    <source>
        <dbReference type="EMBL" id="RCK52313.1"/>
    </source>
</evidence>
<dbReference type="OrthoDB" id="9802263at2"/>
<dbReference type="GO" id="GO:0003700">
    <property type="term" value="F:DNA-binding transcription factor activity"/>
    <property type="evidence" value="ECO:0007669"/>
    <property type="project" value="InterPro"/>
</dbReference>
<comment type="caution">
    <text evidence="5">The sequence shown here is derived from an EMBL/GenBank/DDBJ whole genome shotgun (WGS) entry which is preliminary data.</text>
</comment>
<dbReference type="Gene3D" id="1.10.10.60">
    <property type="entry name" value="Homeodomain-like"/>
    <property type="match status" value="2"/>
</dbReference>
<dbReference type="InterPro" id="IPR009057">
    <property type="entry name" value="Homeodomain-like_sf"/>
</dbReference>
<organism evidence="5 6">
    <name type="scientific">Thalassospira profundimaris</name>
    <dbReference type="NCBI Taxonomy" id="502049"/>
    <lineage>
        <taxon>Bacteria</taxon>
        <taxon>Pseudomonadati</taxon>
        <taxon>Pseudomonadota</taxon>
        <taxon>Alphaproteobacteria</taxon>
        <taxon>Rhodospirillales</taxon>
        <taxon>Thalassospiraceae</taxon>
        <taxon>Thalassospira</taxon>
    </lineage>
</organism>
<dbReference type="SMART" id="SM00342">
    <property type="entry name" value="HTH_ARAC"/>
    <property type="match status" value="1"/>
</dbReference>
<dbReference type="GO" id="GO:0043565">
    <property type="term" value="F:sequence-specific DNA binding"/>
    <property type="evidence" value="ECO:0007669"/>
    <property type="project" value="InterPro"/>
</dbReference>
<dbReference type="PRINTS" id="PR00032">
    <property type="entry name" value="HTHARAC"/>
</dbReference>
<dbReference type="Proteomes" id="UP000252517">
    <property type="component" value="Unassembled WGS sequence"/>
</dbReference>
<keyword evidence="3" id="KW-0804">Transcription</keyword>
<dbReference type="PANTHER" id="PTHR46796:SF7">
    <property type="entry name" value="ARAC FAMILY TRANSCRIPTIONAL REGULATOR"/>
    <property type="match status" value="1"/>
</dbReference>
<dbReference type="PROSITE" id="PS00041">
    <property type="entry name" value="HTH_ARAC_FAMILY_1"/>
    <property type="match status" value="1"/>
</dbReference>
<accession>A0A367XF61</accession>
<dbReference type="SUPFAM" id="SSF46689">
    <property type="entry name" value="Homeodomain-like"/>
    <property type="match status" value="2"/>
</dbReference>
<dbReference type="RefSeq" id="WP_114087695.1">
    <property type="nucleotide sequence ID" value="NZ_JPWH01000004.1"/>
</dbReference>
<dbReference type="InterPro" id="IPR032783">
    <property type="entry name" value="AraC_lig"/>
</dbReference>
<keyword evidence="2" id="KW-0238">DNA-binding</keyword>
<dbReference type="AlphaFoldDB" id="A0A367XF61"/>
<sequence length="307" mass="33553">MSDPLAEIVSLLKPDAPFSKMLSAAGSWRVERYETGKVYYGMMLSGQACLNVENKEPVIIGPGDFVLVPAAYSFSMASVDPAPPPRGVGQLPVKLEDGTFRVGRQDGPPDTQQLIGYCVFDSPDAAVLVPLLPDMIVVRGENRLGVLAKLVADEARANRPAREIILQHLLEALLIETLRSAPEMKANPGLLRGLSDERLSIALRALHEKPGHSWTIAELAKRAGMSRSAFFDRFQKSVGIAPMDYLLNWRMSLAQRILRQKKCTIAEVAQQVGYGSASAFSVAFSRHVGCPPAQYGRQESPEPDIQE</sequence>
<evidence type="ECO:0000313" key="6">
    <source>
        <dbReference type="Proteomes" id="UP000252517"/>
    </source>
</evidence>
<evidence type="ECO:0000256" key="3">
    <source>
        <dbReference type="ARBA" id="ARBA00023163"/>
    </source>
</evidence>
<dbReference type="PANTHER" id="PTHR46796">
    <property type="entry name" value="HTH-TYPE TRANSCRIPTIONAL ACTIVATOR RHAS-RELATED"/>
    <property type="match status" value="1"/>
</dbReference>
<proteinExistence type="predicted"/>
<dbReference type="EMBL" id="JPWH01000004">
    <property type="protein sequence ID" value="RCK52313.1"/>
    <property type="molecule type" value="Genomic_DNA"/>
</dbReference>
<protein>
    <submittedName>
        <fullName evidence="5">AraC family transcriptional regulator</fullName>
    </submittedName>
</protein>
<reference evidence="5 6" key="1">
    <citation type="submission" date="2014-07" db="EMBL/GenBank/DDBJ databases">
        <title>Draft genome sequence of Thalassospira profundimaris S25-3-2.</title>
        <authorList>
            <person name="Lai Q."/>
            <person name="Shao Z."/>
        </authorList>
    </citation>
    <scope>NUCLEOTIDE SEQUENCE [LARGE SCALE GENOMIC DNA]</scope>
    <source>
        <strain evidence="5 6">S25-3-2</strain>
    </source>
</reference>
<dbReference type="InterPro" id="IPR011051">
    <property type="entry name" value="RmlC_Cupin_sf"/>
</dbReference>
<dbReference type="InterPro" id="IPR020449">
    <property type="entry name" value="Tscrpt_reg_AraC-type_HTH"/>
</dbReference>
<keyword evidence="1" id="KW-0805">Transcription regulation</keyword>